<organism evidence="3">
    <name type="scientific">hydrothermal vent metagenome</name>
    <dbReference type="NCBI Taxonomy" id="652676"/>
    <lineage>
        <taxon>unclassified sequences</taxon>
        <taxon>metagenomes</taxon>
        <taxon>ecological metagenomes</taxon>
    </lineage>
</organism>
<dbReference type="InterPro" id="IPR050280">
    <property type="entry name" value="OMP_Chaperone_SurA"/>
</dbReference>
<keyword evidence="1" id="KW-0732">Signal</keyword>
<dbReference type="SUPFAM" id="SSF109998">
    <property type="entry name" value="Triger factor/SurA peptide-binding domain-like"/>
    <property type="match status" value="1"/>
</dbReference>
<protein>
    <submittedName>
        <fullName evidence="3">Periplasmic chaperone and peptidyl-prolyl cis-trans isomerase of outer membrane proteins SurA</fullName>
        <ecNumber evidence="3">5.2.1.8</ecNumber>
    </submittedName>
</protein>
<evidence type="ECO:0000313" key="3">
    <source>
        <dbReference type="EMBL" id="VAW01422.1"/>
    </source>
</evidence>
<accession>A0A3B0SFZ2</accession>
<dbReference type="PANTHER" id="PTHR47637:SF1">
    <property type="entry name" value="CHAPERONE SURA"/>
    <property type="match status" value="1"/>
</dbReference>
<dbReference type="PANTHER" id="PTHR47637">
    <property type="entry name" value="CHAPERONE SURA"/>
    <property type="match status" value="1"/>
</dbReference>
<evidence type="ECO:0000256" key="1">
    <source>
        <dbReference type="ARBA" id="ARBA00022729"/>
    </source>
</evidence>
<dbReference type="InterPro" id="IPR046357">
    <property type="entry name" value="PPIase_dom_sf"/>
</dbReference>
<proteinExistence type="predicted"/>
<dbReference type="SUPFAM" id="SSF54534">
    <property type="entry name" value="FKBP-like"/>
    <property type="match status" value="1"/>
</dbReference>
<dbReference type="Gene3D" id="1.10.4030.10">
    <property type="entry name" value="Porin chaperone SurA, peptide-binding domain"/>
    <property type="match status" value="1"/>
</dbReference>
<name>A0A3B0SFZ2_9ZZZZ</name>
<gene>
    <name evidence="3" type="ORF">MNBD_ALPHA07-1983</name>
</gene>
<evidence type="ECO:0000259" key="2">
    <source>
        <dbReference type="PROSITE" id="PS50198"/>
    </source>
</evidence>
<dbReference type="PROSITE" id="PS50198">
    <property type="entry name" value="PPIC_PPIASE_2"/>
    <property type="match status" value="1"/>
</dbReference>
<dbReference type="Pfam" id="PF00639">
    <property type="entry name" value="Rotamase"/>
    <property type="match status" value="1"/>
</dbReference>
<dbReference type="Gene3D" id="3.10.50.40">
    <property type="match status" value="1"/>
</dbReference>
<dbReference type="InterPro" id="IPR027304">
    <property type="entry name" value="Trigger_fact/SurA_dom_sf"/>
</dbReference>
<dbReference type="EC" id="5.2.1.8" evidence="3"/>
<feature type="domain" description="PpiC" evidence="2">
    <location>
        <begin position="171"/>
        <end position="267"/>
    </location>
</feature>
<dbReference type="GO" id="GO:0003755">
    <property type="term" value="F:peptidyl-prolyl cis-trans isomerase activity"/>
    <property type="evidence" value="ECO:0007669"/>
    <property type="project" value="UniProtKB-EC"/>
</dbReference>
<dbReference type="InterPro" id="IPR000297">
    <property type="entry name" value="PPIase_PpiC"/>
</dbReference>
<reference evidence="3" key="1">
    <citation type="submission" date="2018-06" db="EMBL/GenBank/DDBJ databases">
        <authorList>
            <person name="Zhirakovskaya E."/>
        </authorList>
    </citation>
    <scope>NUCLEOTIDE SEQUENCE</scope>
</reference>
<sequence>MILRTTRKFLSLCAHAALLAGVGQFAASPGQAQNLFETLITVNDSSITRYEIEQRALMLTMFRAPGDPRELARGQLIEDRLKLDAARANGIVLEEVDVTQAMEEFAGRANMTGEQFLRALNGVGVSESSYREFVRAGVSWRELTRARFASRVSVNEDDIERAQAAVSGNSGVRVLVSELIMPAPPNQLQAVQARAQRISQITSVAEFSAQARKYSATPSRGRGGRMPWTALSDLPPGLAPILLGLAPGEVSDPLPIEGAIALFQLRDIEELDAPAQEYSAIEYATYYIAGGRSEQALSRARKVTANIDICDDLYGIAQGEPEENLERTSKAPEEIPPGIALELARLDPGEVSTTLTSADGKFLKLLMLCGRAPKLEGEGPSSDQLAGFIRNQRLDSFSKGYLEQLRSEARIFEKK</sequence>
<dbReference type="EMBL" id="UOEG01000226">
    <property type="protein sequence ID" value="VAW01422.1"/>
    <property type="molecule type" value="Genomic_DNA"/>
</dbReference>
<dbReference type="AlphaFoldDB" id="A0A3B0SFZ2"/>
<keyword evidence="3" id="KW-0413">Isomerase</keyword>